<dbReference type="PANTHER" id="PTHR43279">
    <property type="entry name" value="CATECHOL-2,3-DIOXYGENASE"/>
    <property type="match status" value="1"/>
</dbReference>
<reference evidence="2" key="1">
    <citation type="submission" date="2018-05" db="EMBL/GenBank/DDBJ databases">
        <authorList>
            <person name="Lanie J.A."/>
            <person name="Ng W.-L."/>
            <person name="Kazmierczak K.M."/>
            <person name="Andrzejewski T.M."/>
            <person name="Davidsen T.M."/>
            <person name="Wayne K.J."/>
            <person name="Tettelin H."/>
            <person name="Glass J.I."/>
            <person name="Rusch D."/>
            <person name="Podicherti R."/>
            <person name="Tsui H.-C.T."/>
            <person name="Winkler M.E."/>
        </authorList>
    </citation>
    <scope>NUCLEOTIDE SEQUENCE</scope>
</reference>
<dbReference type="InterPro" id="IPR004360">
    <property type="entry name" value="Glyas_Fos-R_dOase_dom"/>
</dbReference>
<name>A0A382EG66_9ZZZZ</name>
<feature type="domain" description="VOC" evidence="1">
    <location>
        <begin position="20"/>
        <end position="156"/>
    </location>
</feature>
<proteinExistence type="predicted"/>
<gene>
    <name evidence="2" type="ORF">METZ01_LOCUS202223</name>
</gene>
<accession>A0A382EG66</accession>
<sequence>MSDKTPATFAVPDKAITPCGINHLVLNVRDMEESHKFWTEILGFKQVGDLKAAPDRPNPPNMRFYSGEKDGLSHHHDLALVENKELPEPPRDFKMFGNPTAINHVAITLPNREAWLSQLAFMQSKGVEFGRRVDHGMTHSLYISDPNGYGVELLYDLPRKVWEGDIDAALNWLRPLPREGPEALVDEVEDNPVFTAAGDD</sequence>
<evidence type="ECO:0000313" key="2">
    <source>
        <dbReference type="EMBL" id="SVB49369.1"/>
    </source>
</evidence>
<dbReference type="EMBL" id="UINC01044219">
    <property type="protein sequence ID" value="SVB49369.1"/>
    <property type="molecule type" value="Genomic_DNA"/>
</dbReference>
<dbReference type="InterPro" id="IPR029068">
    <property type="entry name" value="Glyas_Bleomycin-R_OHBP_Dase"/>
</dbReference>
<organism evidence="2">
    <name type="scientific">marine metagenome</name>
    <dbReference type="NCBI Taxonomy" id="408172"/>
    <lineage>
        <taxon>unclassified sequences</taxon>
        <taxon>metagenomes</taxon>
        <taxon>ecological metagenomes</taxon>
    </lineage>
</organism>
<dbReference type="InterPro" id="IPR037523">
    <property type="entry name" value="VOC_core"/>
</dbReference>
<dbReference type="PROSITE" id="PS51819">
    <property type="entry name" value="VOC"/>
    <property type="match status" value="1"/>
</dbReference>
<dbReference type="Gene3D" id="3.10.180.10">
    <property type="entry name" value="2,3-Dihydroxybiphenyl 1,2-Dioxygenase, domain 1"/>
    <property type="match status" value="1"/>
</dbReference>
<evidence type="ECO:0000259" key="1">
    <source>
        <dbReference type="PROSITE" id="PS51819"/>
    </source>
</evidence>
<dbReference type="SUPFAM" id="SSF54593">
    <property type="entry name" value="Glyoxalase/Bleomycin resistance protein/Dihydroxybiphenyl dioxygenase"/>
    <property type="match status" value="1"/>
</dbReference>
<dbReference type="Pfam" id="PF00903">
    <property type="entry name" value="Glyoxalase"/>
    <property type="match status" value="1"/>
</dbReference>
<dbReference type="PANTHER" id="PTHR43279:SF1">
    <property type="entry name" value="CATECHOL-2,3-DIOXYGENASE"/>
    <property type="match status" value="1"/>
</dbReference>
<dbReference type="AlphaFoldDB" id="A0A382EG66"/>
<protein>
    <recommendedName>
        <fullName evidence="1">VOC domain-containing protein</fullName>
    </recommendedName>
</protein>